<feature type="compositionally biased region" description="Basic and acidic residues" evidence="1">
    <location>
        <begin position="58"/>
        <end position="70"/>
    </location>
</feature>
<evidence type="ECO:0000313" key="2">
    <source>
        <dbReference type="EMBL" id="XBC48174.1"/>
    </source>
</evidence>
<feature type="region of interest" description="Disordered" evidence="1">
    <location>
        <begin position="58"/>
        <end position="96"/>
    </location>
</feature>
<sequence>MNKEHALLIVKRYSISIIKGYYEFKDVKPVFKKYVTRCLDNHGFGHRVDEDYRKIYEAEYGSKKEEKETEKEPEEEKEPEASEEPEATDSEETTEE</sequence>
<dbReference type="RefSeq" id="WP_347298187.1">
    <property type="nucleotide sequence ID" value="NZ_CP142434.1"/>
</dbReference>
<name>A0AB74TVW2_9LACT</name>
<organism evidence="2">
    <name type="scientific">Dolosigranulum savutiense</name>
    <dbReference type="NCBI Taxonomy" id="3110288"/>
    <lineage>
        <taxon>Bacteria</taxon>
        <taxon>Bacillati</taxon>
        <taxon>Bacillota</taxon>
        <taxon>Bacilli</taxon>
        <taxon>Lactobacillales</taxon>
        <taxon>Carnobacteriaceae</taxon>
        <taxon>Dolosigranulum</taxon>
    </lineage>
</organism>
<gene>
    <name evidence="2" type="ORF">VUQ09_01935</name>
</gene>
<dbReference type="AlphaFoldDB" id="A0AB74TVW2"/>
<feature type="compositionally biased region" description="Acidic residues" evidence="1">
    <location>
        <begin position="71"/>
        <end position="96"/>
    </location>
</feature>
<protein>
    <submittedName>
        <fullName evidence="2">Uncharacterized protein</fullName>
    </submittedName>
</protein>
<accession>A0AB74TVW2</accession>
<dbReference type="EMBL" id="CP142434">
    <property type="protein sequence ID" value="XBC48174.1"/>
    <property type="molecule type" value="Genomic_DNA"/>
</dbReference>
<evidence type="ECO:0000256" key="1">
    <source>
        <dbReference type="SAM" id="MobiDB-lite"/>
    </source>
</evidence>
<proteinExistence type="predicted"/>
<reference evidence="2" key="1">
    <citation type="submission" date="2023-12" db="EMBL/GenBank/DDBJ databases">
        <title>Dolosigranulum savutii sp. nov. isolated from human upper respiratory samples collected in Botswana.</title>
        <authorList>
            <person name="Kelly M.S."/>
        </authorList>
    </citation>
    <scope>NUCLEOTIDE SEQUENCE</scope>
    <source>
        <strain evidence="2">MSK312</strain>
    </source>
</reference>